<evidence type="ECO:0000313" key="3">
    <source>
        <dbReference type="Proteomes" id="UP000619479"/>
    </source>
</evidence>
<keyword evidence="3" id="KW-1185">Reference proteome</keyword>
<dbReference type="RefSeq" id="WP_203738388.1">
    <property type="nucleotide sequence ID" value="NZ_BAAAUC010000030.1"/>
</dbReference>
<sequence length="168" mass="18036">MKTDLYDRLAEPARLTELARYDLADTTLRATLDEVAKRSAKLLEAPVSLVSVLGADAQQIVGAYGLRDWVATPQGAPAEWAVCSRTVLNGEPYCVADFSDDPVHAANPFLASTGLRSYLGVPLVAPGGVMLGAHCVVDTRRRIYTGVDLAVLSDSADEAMEALLTFRR</sequence>
<dbReference type="Pfam" id="PF01590">
    <property type="entry name" value="GAF"/>
    <property type="match status" value="1"/>
</dbReference>
<dbReference type="Proteomes" id="UP000619479">
    <property type="component" value="Unassembled WGS sequence"/>
</dbReference>
<dbReference type="PANTHER" id="PTHR43102:SF2">
    <property type="entry name" value="GAF DOMAIN-CONTAINING PROTEIN"/>
    <property type="match status" value="1"/>
</dbReference>
<dbReference type="AlphaFoldDB" id="A0A919IB98"/>
<feature type="domain" description="GAF" evidence="1">
    <location>
        <begin position="28"/>
        <end position="163"/>
    </location>
</feature>
<dbReference type="Gene3D" id="3.30.450.40">
    <property type="match status" value="1"/>
</dbReference>
<protein>
    <recommendedName>
        <fullName evidence="1">GAF domain-containing protein</fullName>
    </recommendedName>
</protein>
<proteinExistence type="predicted"/>
<dbReference type="PANTHER" id="PTHR43102">
    <property type="entry name" value="SLR1143 PROTEIN"/>
    <property type="match status" value="1"/>
</dbReference>
<dbReference type="InterPro" id="IPR003018">
    <property type="entry name" value="GAF"/>
</dbReference>
<organism evidence="2 3">
    <name type="scientific">Actinoplanes cyaneus</name>
    <dbReference type="NCBI Taxonomy" id="52696"/>
    <lineage>
        <taxon>Bacteria</taxon>
        <taxon>Bacillati</taxon>
        <taxon>Actinomycetota</taxon>
        <taxon>Actinomycetes</taxon>
        <taxon>Micromonosporales</taxon>
        <taxon>Micromonosporaceae</taxon>
        <taxon>Actinoplanes</taxon>
    </lineage>
</organism>
<dbReference type="SUPFAM" id="SSF55781">
    <property type="entry name" value="GAF domain-like"/>
    <property type="match status" value="1"/>
</dbReference>
<name>A0A919IB98_9ACTN</name>
<comment type="caution">
    <text evidence="2">The sequence shown here is derived from an EMBL/GenBank/DDBJ whole genome shotgun (WGS) entry which is preliminary data.</text>
</comment>
<accession>A0A919IB98</accession>
<dbReference type="EMBL" id="BOMH01000005">
    <property type="protein sequence ID" value="GID62910.1"/>
    <property type="molecule type" value="Genomic_DNA"/>
</dbReference>
<gene>
    <name evidence="2" type="ORF">Acy02nite_07910</name>
</gene>
<reference evidence="2" key="1">
    <citation type="submission" date="2021-01" db="EMBL/GenBank/DDBJ databases">
        <title>Whole genome shotgun sequence of Actinoplanes cyaneus NBRC 14990.</title>
        <authorList>
            <person name="Komaki H."/>
            <person name="Tamura T."/>
        </authorList>
    </citation>
    <scope>NUCLEOTIDE SEQUENCE</scope>
    <source>
        <strain evidence="2">NBRC 14990</strain>
    </source>
</reference>
<evidence type="ECO:0000313" key="2">
    <source>
        <dbReference type="EMBL" id="GID62910.1"/>
    </source>
</evidence>
<evidence type="ECO:0000259" key="1">
    <source>
        <dbReference type="Pfam" id="PF01590"/>
    </source>
</evidence>
<dbReference type="InterPro" id="IPR029016">
    <property type="entry name" value="GAF-like_dom_sf"/>
</dbReference>